<feature type="non-terminal residue" evidence="1">
    <location>
        <position position="1"/>
    </location>
</feature>
<gene>
    <name evidence="1" type="ORF">PENTCL1PPCAC_16747</name>
</gene>
<keyword evidence="2" id="KW-1185">Reference proteome</keyword>
<dbReference type="Proteomes" id="UP001432027">
    <property type="component" value="Unassembled WGS sequence"/>
</dbReference>
<organism evidence="1 2">
    <name type="scientific">Pristionchus entomophagus</name>
    <dbReference type="NCBI Taxonomy" id="358040"/>
    <lineage>
        <taxon>Eukaryota</taxon>
        <taxon>Metazoa</taxon>
        <taxon>Ecdysozoa</taxon>
        <taxon>Nematoda</taxon>
        <taxon>Chromadorea</taxon>
        <taxon>Rhabditida</taxon>
        <taxon>Rhabditina</taxon>
        <taxon>Diplogasteromorpha</taxon>
        <taxon>Diplogasteroidea</taxon>
        <taxon>Neodiplogasteridae</taxon>
        <taxon>Pristionchus</taxon>
    </lineage>
</organism>
<dbReference type="PANTHER" id="PTHR35014:SF1">
    <property type="entry name" value="INFECTION RESPONSE PROTEIN"/>
    <property type="match status" value="1"/>
</dbReference>
<dbReference type="AlphaFoldDB" id="A0AAV5TJI7"/>
<evidence type="ECO:0000313" key="1">
    <source>
        <dbReference type="EMBL" id="GMS94572.1"/>
    </source>
</evidence>
<sequence>TALVLLLQAGTVLGHFLPLPNRTLASSLERRSWPGTCDGSDSTKTQKCLDAYFKGWGFDLPKDTAPAYYDFALTINNLMKQYGDAGWDFYCEYEWTLERCLGNLINTPCVNAESFSEMYFDLGTIDSVDYAINIPSGAFACKNKELVKKHQGCYKDAEIHHLDDFATCTITLDVELKDAKDRCVPFSNYSNCVTNIYVGSCGEEVKSFSCNLEEIKLGIDASACKGKLPDCSI</sequence>
<evidence type="ECO:0008006" key="3">
    <source>
        <dbReference type="Google" id="ProtNLM"/>
    </source>
</evidence>
<name>A0AAV5TJI7_9BILA</name>
<accession>A0AAV5TJI7</accession>
<reference evidence="1" key="1">
    <citation type="submission" date="2023-10" db="EMBL/GenBank/DDBJ databases">
        <title>Genome assembly of Pristionchus species.</title>
        <authorList>
            <person name="Yoshida K."/>
            <person name="Sommer R.J."/>
        </authorList>
    </citation>
    <scope>NUCLEOTIDE SEQUENCE</scope>
    <source>
        <strain evidence="1">RS0144</strain>
    </source>
</reference>
<dbReference type="EMBL" id="BTSX01000004">
    <property type="protein sequence ID" value="GMS94572.1"/>
    <property type="molecule type" value="Genomic_DNA"/>
</dbReference>
<dbReference type="PANTHER" id="PTHR35014">
    <property type="entry name" value="INFECTION RESPONSE PROTEIN-RELATED"/>
    <property type="match status" value="1"/>
</dbReference>
<comment type="caution">
    <text evidence="1">The sequence shown here is derived from an EMBL/GenBank/DDBJ whole genome shotgun (WGS) entry which is preliminary data.</text>
</comment>
<proteinExistence type="predicted"/>
<protein>
    <recommendedName>
        <fullName evidence="3">DUF19 domain-containing protein</fullName>
    </recommendedName>
</protein>
<evidence type="ECO:0000313" key="2">
    <source>
        <dbReference type="Proteomes" id="UP001432027"/>
    </source>
</evidence>